<keyword evidence="6" id="KW-0418">Kinase</keyword>
<dbReference type="SUPFAM" id="SSF49265">
    <property type="entry name" value="Fibronectin type III"/>
    <property type="match status" value="8"/>
</dbReference>
<dbReference type="GO" id="GO:0016301">
    <property type="term" value="F:kinase activity"/>
    <property type="evidence" value="ECO:0007669"/>
    <property type="project" value="UniProtKB-KW"/>
</dbReference>
<feature type="domain" description="Fibronectin type-III" evidence="3">
    <location>
        <begin position="2067"/>
        <end position="2152"/>
    </location>
</feature>
<feature type="domain" description="Fibronectin type-III" evidence="3">
    <location>
        <begin position="371"/>
        <end position="461"/>
    </location>
</feature>
<dbReference type="CDD" id="cd00063">
    <property type="entry name" value="FN3"/>
    <property type="match status" value="5"/>
</dbReference>
<feature type="domain" description="Fibronectin type-III" evidence="3">
    <location>
        <begin position="1621"/>
        <end position="1722"/>
    </location>
</feature>
<feature type="domain" description="Fibronectin type-III" evidence="3">
    <location>
        <begin position="1301"/>
        <end position="1400"/>
    </location>
</feature>
<evidence type="ECO:0000313" key="7">
    <source>
        <dbReference type="Proteomes" id="UP001152797"/>
    </source>
</evidence>
<feature type="signal peptide" evidence="2">
    <location>
        <begin position="1"/>
        <end position="17"/>
    </location>
</feature>
<dbReference type="PROSITE" id="PS50853">
    <property type="entry name" value="FN3"/>
    <property type="match status" value="10"/>
</dbReference>
<dbReference type="EMBL" id="CAMXCT030002054">
    <property type="protein sequence ID" value="CAL4782581.1"/>
    <property type="molecule type" value="Genomic_DNA"/>
</dbReference>
<reference evidence="5" key="2">
    <citation type="submission" date="2024-04" db="EMBL/GenBank/DDBJ databases">
        <authorList>
            <person name="Chen Y."/>
            <person name="Shah S."/>
            <person name="Dougan E. K."/>
            <person name="Thang M."/>
            <person name="Chan C."/>
        </authorList>
    </citation>
    <scope>NUCLEOTIDE SEQUENCE [LARGE SCALE GENOMIC DNA]</scope>
</reference>
<dbReference type="Gene3D" id="2.60.40.10">
    <property type="entry name" value="Immunoglobulins"/>
    <property type="match status" value="10"/>
</dbReference>
<dbReference type="InterPro" id="IPR036116">
    <property type="entry name" value="FN3_sf"/>
</dbReference>
<keyword evidence="2" id="KW-0732">Signal</keyword>
<keyword evidence="1" id="KW-0677">Repeat</keyword>
<dbReference type="EMBL" id="CAMXCT020002054">
    <property type="protein sequence ID" value="CAL1148644.1"/>
    <property type="molecule type" value="Genomic_DNA"/>
</dbReference>
<organism evidence="4">
    <name type="scientific">Cladocopium goreaui</name>
    <dbReference type="NCBI Taxonomy" id="2562237"/>
    <lineage>
        <taxon>Eukaryota</taxon>
        <taxon>Sar</taxon>
        <taxon>Alveolata</taxon>
        <taxon>Dinophyceae</taxon>
        <taxon>Suessiales</taxon>
        <taxon>Symbiodiniaceae</taxon>
        <taxon>Cladocopium</taxon>
    </lineage>
</organism>
<feature type="chain" id="PRO_5043272483" evidence="2">
    <location>
        <begin position="18"/>
        <end position="2152"/>
    </location>
</feature>
<feature type="domain" description="Fibronectin type-III" evidence="3">
    <location>
        <begin position="1005"/>
        <end position="1113"/>
    </location>
</feature>
<dbReference type="EMBL" id="CAMXCT010002054">
    <property type="protein sequence ID" value="CAI3995269.1"/>
    <property type="molecule type" value="Genomic_DNA"/>
</dbReference>
<evidence type="ECO:0000313" key="4">
    <source>
        <dbReference type="EMBL" id="CAI3995269.1"/>
    </source>
</evidence>
<evidence type="ECO:0000256" key="2">
    <source>
        <dbReference type="SAM" id="SignalP"/>
    </source>
</evidence>
<gene>
    <name evidence="4" type="ORF">C1SCF055_LOCUS21853</name>
</gene>
<feature type="domain" description="Fibronectin type-III" evidence="3">
    <location>
        <begin position="53"/>
        <end position="153"/>
    </location>
</feature>
<dbReference type="Proteomes" id="UP001152797">
    <property type="component" value="Unassembled WGS sequence"/>
</dbReference>
<reference evidence="4" key="1">
    <citation type="submission" date="2022-10" db="EMBL/GenBank/DDBJ databases">
        <authorList>
            <person name="Chen Y."/>
            <person name="Dougan E. K."/>
            <person name="Chan C."/>
            <person name="Rhodes N."/>
            <person name="Thang M."/>
        </authorList>
    </citation>
    <scope>NUCLEOTIDE SEQUENCE</scope>
</reference>
<evidence type="ECO:0000313" key="5">
    <source>
        <dbReference type="EMBL" id="CAL1148644.1"/>
    </source>
</evidence>
<dbReference type="InterPro" id="IPR050964">
    <property type="entry name" value="Striated_Muscle_Regulatory"/>
</dbReference>
<protein>
    <submittedName>
        <fullName evidence="6">Mitogen-activated protein kinase kinase kinase 2</fullName>
    </submittedName>
</protein>
<evidence type="ECO:0000313" key="6">
    <source>
        <dbReference type="EMBL" id="CAL4782581.1"/>
    </source>
</evidence>
<feature type="domain" description="Fibronectin type-III" evidence="3">
    <location>
        <begin position="1840"/>
        <end position="1947"/>
    </location>
</feature>
<dbReference type="OrthoDB" id="444025at2759"/>
<dbReference type="PANTHER" id="PTHR13817:SF73">
    <property type="entry name" value="FIBRONECTIN TYPE-III DOMAIN-CONTAINING PROTEIN"/>
    <property type="match status" value="1"/>
</dbReference>
<feature type="domain" description="Fibronectin type-III" evidence="3">
    <location>
        <begin position="1516"/>
        <end position="1620"/>
    </location>
</feature>
<sequence length="2152" mass="234319">MALLQLAIFHLLRLTYQFEGDLLSRGATLVTEGSAPARRAASAVDAASVVAQAPPNVEPPWRNDRALVRRDSLNIRWTIPHSEPPVLYVELEHDGGFGGNFTTTLAIRSEYTRYQLNGLEPGSTIRFRLRAFNEVGSSSWSPEASFMALAVPSAPENLHAKFHPMAIRPEICWTPPSDVGGGGQDTVMIMNYRVWMHLSDGQVKLLAEVPGDRSCFEVDLPQIFSNEFRFSVNAVNQVYEGQRSNILELSRAGPPGQPGQIEVDNVTGSSIFLSWSPPSTRTVECNEALSVCGDIQAQFAHAPAATGYELYWDEGKGSLPSILVYAGAAPVAEISVTSSRGCYQFRVRATNSAGESYFTDIQSVSNLPLASPTGLKVESIRWGAVTLSWDEIPPSACVWWYELQMLNVAYGNISVVKSGLPQIDVEDLNSLHLYQFSVRLCDAASCSSFSNVVTVVPTREPFGPTAPYALHYENGLVTVTWSAWSAWSAFGQPETLEPFIGSFQVFAASFEQGPYSWVGSVSANVEPIFVFPCNETNSTNDLWPSAIFVKVVATVSSTWSSESTSAESEAARIFCAPLPIAPPVPTTSLLRTGTQREVPSLFDLTVELSLTGQPAEIAAVHTGWKVELVTKTDNTLLESVHLTDPGVQSYTFTDLPPAIDVTVRYAVVAFSGTGPLSPLKLLRVNSVPPQPVMQVDSSDDESVGVSWTWEPGIDDDELLNYNLYVDWQDGHFSNTNLQQPTYSTRSPNYLVNCTDGTLGGMSRSRQRLWFRVAAVSPAGIGELSESLFWVCGSVPDQPIAPTLEEVDSSFAMLGWTQPDLHGAALQSVKVVASTALGPNFFGFANSEYLYTSPGSLLNVTANLSQPLQFAIQVTSDVGQSPLSPWLSFSKLALPPLPPRLSIQSSTDSQIIVEWSLDRTKERGAYHTGFYFYVSVDGTTWPDEDTGYVATWQDEFTTTYTMDCTLTALLGGQSRSQQFLWFKVAARSAVGRGPLSIAVARRCSAPPTAPVNLALDSSVFDADGIGYTLLTWEEPTQLSGAVLLGYKVYVDTNTADTQDLYTLLDVIEDPEQRAFRHENVVQGQSYKYKVTAVSETGEGTSNEVILVPALVPLEPAQPVLLDDCTTSWYTSKALCTYPHNYELATVSVDIRESAGINAPRVNPFVTVLQGTILEVTQEELGTDGRLYLNIPTLGGWLWDDTPLDPSNPLSNRLPALKFSWTWQDDEVRALGGMPLTAWYVYRSSDGVVWDTYTSLASTARDTSFECAVAEVGLPFWVRVSAVNSIGEGPKSEPLKLRCSLPPGMQPAPTQLEGDLNSIIVGFNPQNLHGAELLYHRLTYAFVDDIEGILNPIQLDVPGSETFVNITNLLPFSTYVFKVQAMTESGMSLDPYWQSNMTTGSAILLDPPSYLSSDGSTLRFTLANLTGVRDWPDDEVPSYNLYITADDREWPTEPTFVTSSLVFDHDCTQTPDHTQLDGNGDAIIVDQSYNFVYVKVSLSTATGPGFLSNASTFFCSPPPSQPVLEVYSSDPDQITLKWPNPDLFNAPLVGYNVFLDDGLGGDINLNKYVAADDVAYDETNASVMMSISPVITGRWYRAMVTVLSEAGESSSTQIVNAQTCEAPPNPVIARLSSSTSLVLQWNVSAGSEVCSPQSYAVISEIINYTGEVNQSLVLLTSDTIAPNQLEHQLDNLVSEAEYRFRVRSFVPGGARESGWTLGFAAGLPAKMDPVRHVLNASFATSIYLEWTVPDMNVGSPVGFQLFRNDGPGTGMQSQAEDCIAADCTQDPSCSLQPISRIPDATGCFIPGLTEDTVYRFWIRAVNEYGAGPLSEVAEISVGALPLVTAPTLVSALYENCTMTWEWSPAIERGKLVHSYDLKVERMNTSAELLIPFDGNSSAPYRVSVATVSSDTWTEAVPGETYRAAVRARSDVATSEWSAWSASSFCISEPQVPNPPRRDSVEVKAGRVQLIWDVVTSEMAGNDDLDALGVEYDIWGKPYPLSLETQWRRLYQLPAYEAGAQALSPSVAMDTFPETPVTATWGFKLRIANRNGYGNFSQELHLSTGQLASAPLQLAASVAGNGQIVLTWLAPISDGYIPLTGYQARCGSGPWEDVANTKFTHEMLFSPPAGLVTCEVRALNAVGEGAVAQTTLTLL</sequence>
<accession>A0A9P1FZD5</accession>
<feature type="domain" description="Fibronectin type-III" evidence="3">
    <location>
        <begin position="257"/>
        <end position="370"/>
    </location>
</feature>
<proteinExistence type="predicted"/>
<evidence type="ECO:0000256" key="1">
    <source>
        <dbReference type="ARBA" id="ARBA00022737"/>
    </source>
</evidence>
<keyword evidence="7" id="KW-1185">Reference proteome</keyword>
<name>A0A9P1FZD5_9DINO</name>
<comment type="caution">
    <text evidence="4">The sequence shown here is derived from an EMBL/GenBank/DDBJ whole genome shotgun (WGS) entry which is preliminary data.</text>
</comment>
<dbReference type="PANTHER" id="PTHR13817">
    <property type="entry name" value="TITIN"/>
    <property type="match status" value="1"/>
</dbReference>
<dbReference type="InterPro" id="IPR013783">
    <property type="entry name" value="Ig-like_fold"/>
</dbReference>
<dbReference type="SMART" id="SM00060">
    <property type="entry name" value="FN3"/>
    <property type="match status" value="13"/>
</dbReference>
<feature type="domain" description="Fibronectin type-III" evidence="3">
    <location>
        <begin position="1723"/>
        <end position="1838"/>
    </location>
</feature>
<dbReference type="InterPro" id="IPR003961">
    <property type="entry name" value="FN3_dom"/>
</dbReference>
<evidence type="ECO:0000259" key="3">
    <source>
        <dbReference type="PROSITE" id="PS50853"/>
    </source>
</evidence>
<keyword evidence="6" id="KW-0808">Transferase</keyword>